<protein>
    <recommendedName>
        <fullName evidence="6">UPF3 domain-containing protein</fullName>
    </recommendedName>
</protein>
<feature type="domain" description="UPF3" evidence="6">
    <location>
        <begin position="361"/>
        <end position="519"/>
    </location>
</feature>
<dbReference type="EMBL" id="SPOF01000005">
    <property type="protein sequence ID" value="TIB16010.1"/>
    <property type="molecule type" value="Genomic_DNA"/>
</dbReference>
<keyword evidence="4" id="KW-0539">Nucleus</keyword>
<evidence type="ECO:0000256" key="1">
    <source>
        <dbReference type="ARBA" id="ARBA00004123"/>
    </source>
</evidence>
<evidence type="ECO:0000313" key="8">
    <source>
        <dbReference type="Proteomes" id="UP000306954"/>
    </source>
</evidence>
<dbReference type="InterPro" id="IPR039722">
    <property type="entry name" value="Upf3"/>
</dbReference>
<dbReference type="InterPro" id="IPR012677">
    <property type="entry name" value="Nucleotide-bd_a/b_plait_sf"/>
</dbReference>
<feature type="compositionally biased region" description="Basic and acidic residues" evidence="5">
    <location>
        <begin position="587"/>
        <end position="596"/>
    </location>
</feature>
<dbReference type="GO" id="GO:0005737">
    <property type="term" value="C:cytoplasm"/>
    <property type="evidence" value="ECO:0007669"/>
    <property type="project" value="TreeGrafter"/>
</dbReference>
<keyword evidence="3" id="KW-0866">Nonsense-mediated mRNA decay</keyword>
<dbReference type="GO" id="GO:0003729">
    <property type="term" value="F:mRNA binding"/>
    <property type="evidence" value="ECO:0007669"/>
    <property type="project" value="TreeGrafter"/>
</dbReference>
<evidence type="ECO:0000256" key="3">
    <source>
        <dbReference type="ARBA" id="ARBA00023161"/>
    </source>
</evidence>
<dbReference type="Pfam" id="PF03467">
    <property type="entry name" value="Smg4_UPF3"/>
    <property type="match status" value="1"/>
</dbReference>
<name>A0A4T0IAU4_WALIC</name>
<feature type="region of interest" description="Disordered" evidence="5">
    <location>
        <begin position="517"/>
        <end position="692"/>
    </location>
</feature>
<dbReference type="GO" id="GO:0045727">
    <property type="term" value="P:positive regulation of translation"/>
    <property type="evidence" value="ECO:0007669"/>
    <property type="project" value="TreeGrafter"/>
</dbReference>
<dbReference type="SUPFAM" id="SSF54928">
    <property type="entry name" value="RNA-binding domain, RBD"/>
    <property type="match status" value="1"/>
</dbReference>
<feature type="compositionally biased region" description="Low complexity" evidence="5">
    <location>
        <begin position="631"/>
        <end position="649"/>
    </location>
</feature>
<gene>
    <name evidence="7" type="ORF">E3P90_00666</name>
</gene>
<sequence>MRLATRIRLMRSFKFNGCTGCTGRRGFAQAIDGYRIPSQRTWKEEIHSALQAHKAHSAHSTCTPLAALLAQLHRRQLRDLRVGLSYESTPESGRAVRTTQTPTNEVLLVAHAAPPNRLSLSGGFAVACNGDDEQPLVVSCVHTLSGGIGSVSLSEANSASASEPNSPSARANGNGNDSATLLISCAGGRITDIRYAEAVHSSQPQSDLVYYKPSASIIGGVSGVSGVSSAHSAPLRTLPINPYPPPPGTEVAVWRPPATPGDTPAWTHGSIHRYTTPNGKMAQAGTYDHLANVEIDGVLPELGASGSPVVERESGAVCAVVRGSVGGLSGAKTWATPAEHLWECFDLPGMPMNNAPTSDHKLRAVVRKLPPNLPEDVFYSAVQAWVNGETTAHSYYAKGKLRGADSSKESVASRAYITFNEHTQLLNFHAAFDGHTFRDKQGRESKVSVEYAPFQKTPAARHKVDDRQGTIDQDGDFLSFLQSLQATPTKPDFEANWIASRAAEKPKTTPLLLHLAQRKEKSKAKRDKARQKQQRKAAERGGSGTGVGVGGSSGNGSNAPPTKSPADPSSSASKTPAQPRGKKTRGEKRAAKKVREGISSPSTPKSTPGTPGTPSTPPIKILARPDAPDKPAVAPSAPPASVTNSNNNSHTQSPTLDAPKGPRGGKPQRGRPPRSPRGRGRGRGGKQAATPT</sequence>
<organism evidence="7 8">
    <name type="scientific">Wallemia ichthyophaga</name>
    <dbReference type="NCBI Taxonomy" id="245174"/>
    <lineage>
        <taxon>Eukaryota</taxon>
        <taxon>Fungi</taxon>
        <taxon>Dikarya</taxon>
        <taxon>Basidiomycota</taxon>
        <taxon>Wallemiomycotina</taxon>
        <taxon>Wallemiomycetes</taxon>
        <taxon>Wallemiales</taxon>
        <taxon>Wallemiaceae</taxon>
        <taxon>Wallemia</taxon>
    </lineage>
</organism>
<feature type="compositionally biased region" description="Basic residues" evidence="5">
    <location>
        <begin position="666"/>
        <end position="684"/>
    </location>
</feature>
<dbReference type="InterPro" id="IPR005120">
    <property type="entry name" value="UPF3_dom"/>
</dbReference>
<evidence type="ECO:0000259" key="6">
    <source>
        <dbReference type="Pfam" id="PF03467"/>
    </source>
</evidence>
<dbReference type="GO" id="GO:0005730">
    <property type="term" value="C:nucleolus"/>
    <property type="evidence" value="ECO:0007669"/>
    <property type="project" value="TreeGrafter"/>
</dbReference>
<dbReference type="Gene3D" id="3.30.70.330">
    <property type="match status" value="1"/>
</dbReference>
<comment type="subcellular location">
    <subcellularLocation>
        <location evidence="1">Nucleus</location>
    </subcellularLocation>
</comment>
<dbReference type="CDD" id="cd12455">
    <property type="entry name" value="RRM_like_Smg4_UPF3"/>
    <property type="match status" value="1"/>
</dbReference>
<dbReference type="PANTHER" id="PTHR13112:SF0">
    <property type="entry name" value="FI21285P1"/>
    <property type="match status" value="1"/>
</dbReference>
<evidence type="ECO:0000313" key="7">
    <source>
        <dbReference type="EMBL" id="TIB16010.1"/>
    </source>
</evidence>
<feature type="compositionally biased region" description="Low complexity" evidence="5">
    <location>
        <begin position="155"/>
        <end position="169"/>
    </location>
</feature>
<dbReference type="InterPro" id="IPR035979">
    <property type="entry name" value="RBD_domain_sf"/>
</dbReference>
<evidence type="ECO:0000256" key="4">
    <source>
        <dbReference type="ARBA" id="ARBA00023242"/>
    </source>
</evidence>
<dbReference type="Proteomes" id="UP000306954">
    <property type="component" value="Unassembled WGS sequence"/>
</dbReference>
<comment type="caution">
    <text evidence="7">The sequence shown here is derived from an EMBL/GenBank/DDBJ whole genome shotgun (WGS) entry which is preliminary data.</text>
</comment>
<feature type="compositionally biased region" description="Gly residues" evidence="5">
    <location>
        <begin position="541"/>
        <end position="554"/>
    </location>
</feature>
<feature type="compositionally biased region" description="Basic residues" evidence="5">
    <location>
        <begin position="520"/>
        <end position="535"/>
    </location>
</feature>
<feature type="region of interest" description="Disordered" evidence="5">
    <location>
        <begin position="155"/>
        <end position="176"/>
    </location>
</feature>
<evidence type="ECO:0000256" key="5">
    <source>
        <dbReference type="SAM" id="MobiDB-lite"/>
    </source>
</evidence>
<proteinExistence type="inferred from homology"/>
<dbReference type="GO" id="GO:0000184">
    <property type="term" value="P:nuclear-transcribed mRNA catabolic process, nonsense-mediated decay"/>
    <property type="evidence" value="ECO:0007669"/>
    <property type="project" value="UniProtKB-KW"/>
</dbReference>
<dbReference type="PANTHER" id="PTHR13112">
    <property type="entry name" value="UPF3 REGULATOR OF NONSENSE TRANSCRIPTS-LIKE PROTEIN"/>
    <property type="match status" value="1"/>
</dbReference>
<reference evidence="7 8" key="1">
    <citation type="submission" date="2019-03" db="EMBL/GenBank/DDBJ databases">
        <title>Sequencing 23 genomes of Wallemia ichthyophaga.</title>
        <authorList>
            <person name="Gostincar C."/>
        </authorList>
    </citation>
    <scope>NUCLEOTIDE SEQUENCE [LARGE SCALE GENOMIC DNA]</scope>
    <source>
        <strain evidence="7 8">EXF-8621</strain>
    </source>
</reference>
<feature type="compositionally biased region" description="Low complexity" evidence="5">
    <location>
        <begin position="555"/>
        <end position="577"/>
    </location>
</feature>
<accession>A0A4T0IAU4</accession>
<dbReference type="AlphaFoldDB" id="A0A4T0IAU4"/>
<evidence type="ECO:0000256" key="2">
    <source>
        <dbReference type="ARBA" id="ARBA00005991"/>
    </source>
</evidence>
<feature type="compositionally biased region" description="Low complexity" evidence="5">
    <location>
        <begin position="597"/>
        <end position="621"/>
    </location>
</feature>
<comment type="similarity">
    <text evidence="2">Belongs to the RENT3 family.</text>
</comment>